<name>A0A1G2H6X6_9BACT</name>
<dbReference type="GO" id="GO:0005506">
    <property type="term" value="F:iron ion binding"/>
    <property type="evidence" value="ECO:0007669"/>
    <property type="project" value="InterPro"/>
</dbReference>
<organism evidence="3 4">
    <name type="scientific">Candidatus Spechtbacteria bacterium RIFCSPHIGHO2_01_FULL_43_30</name>
    <dbReference type="NCBI Taxonomy" id="1802158"/>
    <lineage>
        <taxon>Bacteria</taxon>
        <taxon>Candidatus Spechtiibacteriota</taxon>
    </lineage>
</organism>
<comment type="caution">
    <text evidence="3">The sequence shown here is derived from an EMBL/GenBank/DDBJ whole genome shotgun (WGS) entry which is preliminary data.</text>
</comment>
<keyword evidence="2" id="KW-0479">Metal-binding</keyword>
<proteinExistence type="inferred from homology"/>
<sequence length="160" mass="18212">MRRLILRLKSRHKGNESRDIKIFLDYYIKFGDAGRARPYRHILASKDGMDFFLLVWPPGSSTSPHDHAGAFAKVLVLAGSLYRETRGRRKIVFETGSEIIENDSAIHKVGNDSDLEWAMSFHSFKYAKGKDYGMREYPEDGEVSVIIKGDTDVVVPSFKI</sequence>
<evidence type="ECO:0000256" key="1">
    <source>
        <dbReference type="ARBA" id="ARBA00006622"/>
    </source>
</evidence>
<dbReference type="InterPro" id="IPR011051">
    <property type="entry name" value="RmlC_Cupin_sf"/>
</dbReference>
<evidence type="ECO:0000256" key="2">
    <source>
        <dbReference type="PIRSR" id="PIRSR610300-51"/>
    </source>
</evidence>
<reference evidence="3 4" key="1">
    <citation type="journal article" date="2016" name="Nat. Commun.">
        <title>Thousands of microbial genomes shed light on interconnected biogeochemical processes in an aquifer system.</title>
        <authorList>
            <person name="Anantharaman K."/>
            <person name="Brown C.T."/>
            <person name="Hug L.A."/>
            <person name="Sharon I."/>
            <person name="Castelle C.J."/>
            <person name="Probst A.J."/>
            <person name="Thomas B.C."/>
            <person name="Singh A."/>
            <person name="Wilkins M.J."/>
            <person name="Karaoz U."/>
            <person name="Brodie E.L."/>
            <person name="Williams K.H."/>
            <person name="Hubbard S.S."/>
            <person name="Banfield J.F."/>
        </authorList>
    </citation>
    <scope>NUCLEOTIDE SEQUENCE [LARGE SCALE GENOMIC DNA]</scope>
</reference>
<evidence type="ECO:0008006" key="5">
    <source>
        <dbReference type="Google" id="ProtNLM"/>
    </source>
</evidence>
<protein>
    <recommendedName>
        <fullName evidence="5">Cysteine dioxygenase</fullName>
    </recommendedName>
</protein>
<dbReference type="SUPFAM" id="SSF51182">
    <property type="entry name" value="RmlC-like cupins"/>
    <property type="match status" value="1"/>
</dbReference>
<comment type="similarity">
    <text evidence="1">Belongs to the cysteine dioxygenase family.</text>
</comment>
<dbReference type="GO" id="GO:0016702">
    <property type="term" value="F:oxidoreductase activity, acting on single donors with incorporation of molecular oxygen, incorporation of two atoms of oxygen"/>
    <property type="evidence" value="ECO:0007669"/>
    <property type="project" value="InterPro"/>
</dbReference>
<dbReference type="Proteomes" id="UP000177932">
    <property type="component" value="Unassembled WGS sequence"/>
</dbReference>
<feature type="binding site" evidence="2">
    <location>
        <position position="107"/>
    </location>
    <ligand>
        <name>Fe cation</name>
        <dbReference type="ChEBI" id="CHEBI:24875"/>
        <note>catalytic</note>
    </ligand>
</feature>
<dbReference type="InterPro" id="IPR010300">
    <property type="entry name" value="CDO_1"/>
</dbReference>
<dbReference type="AlphaFoldDB" id="A0A1G2H6X6"/>
<evidence type="ECO:0000313" key="4">
    <source>
        <dbReference type="Proteomes" id="UP000177932"/>
    </source>
</evidence>
<dbReference type="InterPro" id="IPR014710">
    <property type="entry name" value="RmlC-like_jellyroll"/>
</dbReference>
<feature type="binding site" evidence="2">
    <location>
        <position position="67"/>
    </location>
    <ligand>
        <name>Fe cation</name>
        <dbReference type="ChEBI" id="CHEBI:24875"/>
        <note>catalytic</note>
    </ligand>
</feature>
<dbReference type="EMBL" id="MHOD01000012">
    <property type="protein sequence ID" value="OGZ58233.1"/>
    <property type="molecule type" value="Genomic_DNA"/>
</dbReference>
<keyword evidence="2" id="KW-0408">Iron</keyword>
<dbReference type="Gene3D" id="2.60.120.10">
    <property type="entry name" value="Jelly Rolls"/>
    <property type="match status" value="1"/>
</dbReference>
<evidence type="ECO:0000313" key="3">
    <source>
        <dbReference type="EMBL" id="OGZ58233.1"/>
    </source>
</evidence>
<dbReference type="Pfam" id="PF05995">
    <property type="entry name" value="CDO_I"/>
    <property type="match status" value="1"/>
</dbReference>
<accession>A0A1G2H6X6</accession>
<gene>
    <name evidence="3" type="ORF">A2827_02250</name>
</gene>
<feature type="binding site" evidence="2">
    <location>
        <position position="65"/>
    </location>
    <ligand>
        <name>Fe cation</name>
        <dbReference type="ChEBI" id="CHEBI:24875"/>
        <note>catalytic</note>
    </ligand>
</feature>